<dbReference type="EC" id="2.7.13.3" evidence="3"/>
<evidence type="ECO:0000256" key="14">
    <source>
        <dbReference type="SAM" id="Phobius"/>
    </source>
</evidence>
<name>A0A1M6R2D6_PARC5</name>
<accession>A0A1M6R2D6</accession>
<feature type="domain" description="HAMP" evidence="16">
    <location>
        <begin position="189"/>
        <end position="242"/>
    </location>
</feature>
<keyword evidence="12" id="KW-0902">Two-component regulatory system</keyword>
<evidence type="ECO:0000256" key="4">
    <source>
        <dbReference type="ARBA" id="ARBA00022475"/>
    </source>
</evidence>
<keyword evidence="11 14" id="KW-1133">Transmembrane helix</keyword>
<dbReference type="SUPFAM" id="SSF55874">
    <property type="entry name" value="ATPase domain of HSP90 chaperone/DNA topoisomerase II/histidine kinase"/>
    <property type="match status" value="1"/>
</dbReference>
<dbReference type="SMART" id="SM00304">
    <property type="entry name" value="HAMP"/>
    <property type="match status" value="1"/>
</dbReference>
<dbReference type="RefSeq" id="WP_073151338.1">
    <property type="nucleotide sequence ID" value="NZ_FRAG01000041.1"/>
</dbReference>
<evidence type="ECO:0000256" key="9">
    <source>
        <dbReference type="ARBA" id="ARBA00022777"/>
    </source>
</evidence>
<evidence type="ECO:0000256" key="12">
    <source>
        <dbReference type="ARBA" id="ARBA00023012"/>
    </source>
</evidence>
<dbReference type="PANTHER" id="PTHR45528">
    <property type="entry name" value="SENSOR HISTIDINE KINASE CPXA"/>
    <property type="match status" value="1"/>
</dbReference>
<feature type="transmembrane region" description="Helical" evidence="14">
    <location>
        <begin position="165"/>
        <end position="187"/>
    </location>
</feature>
<dbReference type="Proteomes" id="UP000184465">
    <property type="component" value="Unassembled WGS sequence"/>
</dbReference>
<dbReference type="PRINTS" id="PR00344">
    <property type="entry name" value="BCTRLSENSOR"/>
</dbReference>
<gene>
    <name evidence="17" type="ORF">SAMN02745912_02817</name>
</gene>
<evidence type="ECO:0000259" key="16">
    <source>
        <dbReference type="PROSITE" id="PS50885"/>
    </source>
</evidence>
<dbReference type="InterPro" id="IPR003661">
    <property type="entry name" value="HisK_dim/P_dom"/>
</dbReference>
<feature type="transmembrane region" description="Helical" evidence="14">
    <location>
        <begin position="9"/>
        <end position="32"/>
    </location>
</feature>
<dbReference type="InterPro" id="IPR004358">
    <property type="entry name" value="Sig_transdc_His_kin-like_C"/>
</dbReference>
<reference evidence="18" key="1">
    <citation type="submission" date="2016-11" db="EMBL/GenBank/DDBJ databases">
        <authorList>
            <person name="Varghese N."/>
            <person name="Submissions S."/>
        </authorList>
    </citation>
    <scope>NUCLEOTIDE SEQUENCE [LARGE SCALE GENOMIC DNA]</scope>
    <source>
        <strain evidence="18">DSM 15212 / CIP 107654 / DViRD3</strain>
    </source>
</reference>
<keyword evidence="5" id="KW-0597">Phosphoprotein</keyword>
<dbReference type="GO" id="GO:0000155">
    <property type="term" value="F:phosphorelay sensor kinase activity"/>
    <property type="evidence" value="ECO:0007669"/>
    <property type="project" value="InterPro"/>
</dbReference>
<evidence type="ECO:0000256" key="5">
    <source>
        <dbReference type="ARBA" id="ARBA00022553"/>
    </source>
</evidence>
<dbReference type="STRING" id="1121301.SAMN02745912_02817"/>
<dbReference type="Pfam" id="PF00512">
    <property type="entry name" value="HisKA"/>
    <property type="match status" value="1"/>
</dbReference>
<feature type="domain" description="Histidine kinase" evidence="15">
    <location>
        <begin position="250"/>
        <end position="464"/>
    </location>
</feature>
<dbReference type="FunFam" id="3.30.565.10:FF:000023">
    <property type="entry name" value="PAS domain-containing sensor histidine kinase"/>
    <property type="match status" value="1"/>
</dbReference>
<dbReference type="InterPro" id="IPR005467">
    <property type="entry name" value="His_kinase_dom"/>
</dbReference>
<keyword evidence="8" id="KW-0547">Nucleotide-binding</keyword>
<evidence type="ECO:0000256" key="8">
    <source>
        <dbReference type="ARBA" id="ARBA00022741"/>
    </source>
</evidence>
<evidence type="ECO:0000256" key="3">
    <source>
        <dbReference type="ARBA" id="ARBA00012438"/>
    </source>
</evidence>
<dbReference type="InterPro" id="IPR003660">
    <property type="entry name" value="HAMP_dom"/>
</dbReference>
<dbReference type="Pfam" id="PF00672">
    <property type="entry name" value="HAMP"/>
    <property type="match status" value="1"/>
</dbReference>
<evidence type="ECO:0000313" key="18">
    <source>
        <dbReference type="Proteomes" id="UP000184465"/>
    </source>
</evidence>
<dbReference type="SMART" id="SM00387">
    <property type="entry name" value="HATPase_c"/>
    <property type="match status" value="1"/>
</dbReference>
<dbReference type="Gene3D" id="3.30.565.10">
    <property type="entry name" value="Histidine kinase-like ATPase, C-terminal domain"/>
    <property type="match status" value="1"/>
</dbReference>
<dbReference type="CDD" id="cd00082">
    <property type="entry name" value="HisKA"/>
    <property type="match status" value="1"/>
</dbReference>
<dbReference type="GO" id="GO:0005524">
    <property type="term" value="F:ATP binding"/>
    <property type="evidence" value="ECO:0007669"/>
    <property type="project" value="UniProtKB-KW"/>
</dbReference>
<proteinExistence type="predicted"/>
<dbReference type="PANTHER" id="PTHR45528:SF1">
    <property type="entry name" value="SENSOR HISTIDINE KINASE CPXA"/>
    <property type="match status" value="1"/>
</dbReference>
<dbReference type="OrthoDB" id="9813151at2"/>
<dbReference type="PROSITE" id="PS50109">
    <property type="entry name" value="HIS_KIN"/>
    <property type="match status" value="1"/>
</dbReference>
<keyword evidence="7 14" id="KW-0812">Transmembrane</keyword>
<evidence type="ECO:0000256" key="1">
    <source>
        <dbReference type="ARBA" id="ARBA00000085"/>
    </source>
</evidence>
<dbReference type="GO" id="GO:0005886">
    <property type="term" value="C:plasma membrane"/>
    <property type="evidence" value="ECO:0007669"/>
    <property type="project" value="UniProtKB-SubCell"/>
</dbReference>
<dbReference type="EMBL" id="FRAG01000041">
    <property type="protein sequence ID" value="SHK26665.1"/>
    <property type="molecule type" value="Genomic_DNA"/>
</dbReference>
<dbReference type="InterPro" id="IPR050398">
    <property type="entry name" value="HssS/ArlS-like"/>
</dbReference>
<keyword evidence="18" id="KW-1185">Reference proteome</keyword>
<dbReference type="Gene3D" id="1.10.287.130">
    <property type="match status" value="1"/>
</dbReference>
<evidence type="ECO:0000259" key="15">
    <source>
        <dbReference type="PROSITE" id="PS50109"/>
    </source>
</evidence>
<dbReference type="SMART" id="SM00388">
    <property type="entry name" value="HisKA"/>
    <property type="match status" value="1"/>
</dbReference>
<keyword evidence="13 14" id="KW-0472">Membrane</keyword>
<sequence length="474" mass="54339">MKISINKKLLLSFISIILISLLITGITSTLMIDKRFNLYLLEEHKEKIENIKSMIHSAIKKNQVSPDFDKEGLTKYAVAENYIIKITDLNNNIIYTTGMYPHMGHQKNGHMMGPMMERMFKNMFQSYNEDIYPIIYDNKEIGKLTIGYFGTSNISKEAMSFKLTLYKSILISSFMAIIISALISILISRQLGIPIREITKASKAIKEGHLSIRTNIGTNIHEISELSSSINNLAHTLEKQEALRNRLTSDMAHEIRTPLTTIKSHIEAFMDGIWQPTPERLRDCYDEINRLHSLVENLEDINKLDKANYVLNKSYFRIDEELKRIVNSLIPQFNKKNIKLNLNSKVKTEVFMDRDKFKQIMYNLLSNAFKYSHENSIVNISCYTENEYLYIIVQDFGVGISKKDLPHIFEHLYRGDLSRTRSTGGSGIGLTITKNLVQAHGGTIEAKSDIVNGTVFSIKFLLKKIRTKVSDDAF</sequence>
<evidence type="ECO:0000256" key="6">
    <source>
        <dbReference type="ARBA" id="ARBA00022679"/>
    </source>
</evidence>
<dbReference type="Gene3D" id="6.10.340.10">
    <property type="match status" value="1"/>
</dbReference>
<dbReference type="InterPro" id="IPR036097">
    <property type="entry name" value="HisK_dim/P_sf"/>
</dbReference>
<keyword evidence="6" id="KW-0808">Transferase</keyword>
<organism evidence="17 18">
    <name type="scientific">Paramaledivibacter caminithermalis (strain DSM 15212 / CIP 107654 / DViRD3)</name>
    <name type="common">Clostridium caminithermale</name>
    <dbReference type="NCBI Taxonomy" id="1121301"/>
    <lineage>
        <taxon>Bacteria</taxon>
        <taxon>Bacillati</taxon>
        <taxon>Bacillota</taxon>
        <taxon>Clostridia</taxon>
        <taxon>Peptostreptococcales</taxon>
        <taxon>Caminicellaceae</taxon>
        <taxon>Paramaledivibacter</taxon>
    </lineage>
</organism>
<comment type="catalytic activity">
    <reaction evidence="1">
        <text>ATP + protein L-histidine = ADP + protein N-phospho-L-histidine.</text>
        <dbReference type="EC" id="2.7.13.3"/>
    </reaction>
</comment>
<evidence type="ECO:0000256" key="7">
    <source>
        <dbReference type="ARBA" id="ARBA00022692"/>
    </source>
</evidence>
<keyword evidence="4" id="KW-1003">Cell membrane</keyword>
<comment type="subcellular location">
    <subcellularLocation>
        <location evidence="2">Cell membrane</location>
        <topology evidence="2">Multi-pass membrane protein</topology>
    </subcellularLocation>
</comment>
<dbReference type="InterPro" id="IPR036890">
    <property type="entry name" value="HATPase_C_sf"/>
</dbReference>
<evidence type="ECO:0000256" key="10">
    <source>
        <dbReference type="ARBA" id="ARBA00022840"/>
    </source>
</evidence>
<dbReference type="SUPFAM" id="SSF47384">
    <property type="entry name" value="Homodimeric domain of signal transducing histidine kinase"/>
    <property type="match status" value="1"/>
</dbReference>
<keyword evidence="10" id="KW-0067">ATP-binding</keyword>
<keyword evidence="9 17" id="KW-0418">Kinase</keyword>
<evidence type="ECO:0000256" key="2">
    <source>
        <dbReference type="ARBA" id="ARBA00004651"/>
    </source>
</evidence>
<protein>
    <recommendedName>
        <fullName evidence="3">histidine kinase</fullName>
        <ecNumber evidence="3">2.7.13.3</ecNumber>
    </recommendedName>
</protein>
<evidence type="ECO:0000256" key="11">
    <source>
        <dbReference type="ARBA" id="ARBA00022989"/>
    </source>
</evidence>
<dbReference type="Pfam" id="PF02518">
    <property type="entry name" value="HATPase_c"/>
    <property type="match status" value="1"/>
</dbReference>
<evidence type="ECO:0000256" key="13">
    <source>
        <dbReference type="ARBA" id="ARBA00023136"/>
    </source>
</evidence>
<dbReference type="SUPFAM" id="SSF158472">
    <property type="entry name" value="HAMP domain-like"/>
    <property type="match status" value="1"/>
</dbReference>
<dbReference type="InterPro" id="IPR003594">
    <property type="entry name" value="HATPase_dom"/>
</dbReference>
<dbReference type="PROSITE" id="PS50885">
    <property type="entry name" value="HAMP"/>
    <property type="match status" value="1"/>
</dbReference>
<evidence type="ECO:0000313" key="17">
    <source>
        <dbReference type="EMBL" id="SHK26665.1"/>
    </source>
</evidence>
<dbReference type="AlphaFoldDB" id="A0A1M6R2D6"/>